<sequence>MNKALGIAIIGTGMIGAVHRRAAALSGGVLRGVVASSPERTRAVAHEWQCEAYADADAVFADKAIDVVHICTPNATHHDLARRALLAGKHVICEKPLATSLANATELATLARDTGLVTAVPFVYRYHPMVREARARIAAGELGALNLIHGNYLQDWLLGANDTNWRVDAVKGGASRAFADIGSHWCDLMEWVTGERFVETVSSLRTVLAERPAATRATFSGSADANEAKMTVTTEDIAGALLRTNQGTLATLTISQVSAGRKNHLWFEIDGMKESLTFNQEEPERLWVGQRDAMQLFVKDPSQGSAEQRRLATLPAGHAQGYADCFEAFVADTYSQIRGEPREGLPTFADGARSAQIVEAILASAKQRAWTSIPA</sequence>
<name>A0A840RBE3_9NEIS</name>
<dbReference type="Pfam" id="PF01408">
    <property type="entry name" value="GFO_IDH_MocA"/>
    <property type="match status" value="1"/>
</dbReference>
<reference evidence="4 5" key="1">
    <citation type="submission" date="2020-08" db="EMBL/GenBank/DDBJ databases">
        <title>Genomic Encyclopedia of Type Strains, Phase IV (KMG-IV): sequencing the most valuable type-strain genomes for metagenomic binning, comparative biology and taxonomic classification.</title>
        <authorList>
            <person name="Goeker M."/>
        </authorList>
    </citation>
    <scope>NUCLEOTIDE SEQUENCE [LARGE SCALE GENOMIC DNA]</scope>
    <source>
        <strain evidence="4 5">DSM 18233</strain>
    </source>
</reference>
<dbReference type="InterPro" id="IPR036291">
    <property type="entry name" value="NAD(P)-bd_dom_sf"/>
</dbReference>
<dbReference type="GO" id="GO:0000166">
    <property type="term" value="F:nucleotide binding"/>
    <property type="evidence" value="ECO:0007669"/>
    <property type="project" value="InterPro"/>
</dbReference>
<dbReference type="SUPFAM" id="SSF51735">
    <property type="entry name" value="NAD(P)-binding Rossmann-fold domains"/>
    <property type="match status" value="1"/>
</dbReference>
<evidence type="ECO:0000259" key="2">
    <source>
        <dbReference type="Pfam" id="PF01408"/>
    </source>
</evidence>
<dbReference type="InterPro" id="IPR050463">
    <property type="entry name" value="Gfo/Idh/MocA_oxidrdct_glycsds"/>
</dbReference>
<dbReference type="PANTHER" id="PTHR43818:SF11">
    <property type="entry name" value="BCDNA.GH03377"/>
    <property type="match status" value="1"/>
</dbReference>
<evidence type="ECO:0000313" key="5">
    <source>
        <dbReference type="Proteomes" id="UP000543030"/>
    </source>
</evidence>
<dbReference type="Pfam" id="PF22725">
    <property type="entry name" value="GFO_IDH_MocA_C3"/>
    <property type="match status" value="1"/>
</dbReference>
<evidence type="ECO:0000259" key="3">
    <source>
        <dbReference type="Pfam" id="PF22725"/>
    </source>
</evidence>
<feature type="domain" description="Gfo/Idh/MocA-like oxidoreductase N-terminal" evidence="2">
    <location>
        <begin position="6"/>
        <end position="120"/>
    </location>
</feature>
<dbReference type="Proteomes" id="UP000543030">
    <property type="component" value="Unassembled WGS sequence"/>
</dbReference>
<dbReference type="RefSeq" id="WP_221302950.1">
    <property type="nucleotide sequence ID" value="NZ_JACHHN010000001.1"/>
</dbReference>
<dbReference type="AlphaFoldDB" id="A0A840RBE3"/>
<organism evidence="4 5">
    <name type="scientific">Silvimonas terrae</name>
    <dbReference type="NCBI Taxonomy" id="300266"/>
    <lineage>
        <taxon>Bacteria</taxon>
        <taxon>Pseudomonadati</taxon>
        <taxon>Pseudomonadota</taxon>
        <taxon>Betaproteobacteria</taxon>
        <taxon>Neisseriales</taxon>
        <taxon>Chitinibacteraceae</taxon>
        <taxon>Silvimonas</taxon>
    </lineage>
</organism>
<dbReference type="InterPro" id="IPR000683">
    <property type="entry name" value="Gfo/Idh/MocA-like_OxRdtase_N"/>
</dbReference>
<evidence type="ECO:0000313" key="4">
    <source>
        <dbReference type="EMBL" id="MBB5189670.1"/>
    </source>
</evidence>
<evidence type="ECO:0000256" key="1">
    <source>
        <dbReference type="ARBA" id="ARBA00023002"/>
    </source>
</evidence>
<dbReference type="SUPFAM" id="SSF55347">
    <property type="entry name" value="Glyceraldehyde-3-phosphate dehydrogenase-like, C-terminal domain"/>
    <property type="match status" value="1"/>
</dbReference>
<dbReference type="Gene3D" id="3.30.360.10">
    <property type="entry name" value="Dihydrodipicolinate Reductase, domain 2"/>
    <property type="match status" value="1"/>
</dbReference>
<dbReference type="InterPro" id="IPR055170">
    <property type="entry name" value="GFO_IDH_MocA-like_dom"/>
</dbReference>
<dbReference type="Gene3D" id="3.40.50.720">
    <property type="entry name" value="NAD(P)-binding Rossmann-like Domain"/>
    <property type="match status" value="1"/>
</dbReference>
<proteinExistence type="predicted"/>
<accession>A0A840RBE3</accession>
<dbReference type="PANTHER" id="PTHR43818">
    <property type="entry name" value="BCDNA.GH03377"/>
    <property type="match status" value="1"/>
</dbReference>
<dbReference type="EMBL" id="JACHHN010000001">
    <property type="protein sequence ID" value="MBB5189670.1"/>
    <property type="molecule type" value="Genomic_DNA"/>
</dbReference>
<protein>
    <submittedName>
        <fullName evidence="4">Putative dehydrogenase</fullName>
    </submittedName>
</protein>
<dbReference type="GO" id="GO:0016491">
    <property type="term" value="F:oxidoreductase activity"/>
    <property type="evidence" value="ECO:0007669"/>
    <property type="project" value="UniProtKB-KW"/>
</dbReference>
<feature type="domain" description="GFO/IDH/MocA-like oxidoreductase" evidence="3">
    <location>
        <begin position="130"/>
        <end position="276"/>
    </location>
</feature>
<keyword evidence="1" id="KW-0560">Oxidoreductase</keyword>
<gene>
    <name evidence="4" type="ORF">HNQ50_000380</name>
</gene>
<comment type="caution">
    <text evidence="4">The sequence shown here is derived from an EMBL/GenBank/DDBJ whole genome shotgun (WGS) entry which is preliminary data.</text>
</comment>
<keyword evidence="5" id="KW-1185">Reference proteome</keyword>